<evidence type="ECO:0000256" key="2">
    <source>
        <dbReference type="ARBA" id="ARBA00022630"/>
    </source>
</evidence>
<dbReference type="InterPro" id="IPR017927">
    <property type="entry name" value="FAD-bd_FR_type"/>
</dbReference>
<keyword evidence="7" id="KW-0411">Iron-sulfur</keyword>
<keyword evidence="3" id="KW-0001">2Fe-2S</keyword>
<dbReference type="GO" id="GO:0051537">
    <property type="term" value="F:2 iron, 2 sulfur cluster binding"/>
    <property type="evidence" value="ECO:0007669"/>
    <property type="project" value="UniProtKB-KW"/>
</dbReference>
<dbReference type="CDD" id="cd00207">
    <property type="entry name" value="fer2"/>
    <property type="match status" value="1"/>
</dbReference>
<dbReference type="Pfam" id="PF00111">
    <property type="entry name" value="Fer2"/>
    <property type="match status" value="1"/>
</dbReference>
<dbReference type="InterPro" id="IPR036010">
    <property type="entry name" value="2Fe-2S_ferredoxin-like_sf"/>
</dbReference>
<comment type="caution">
    <text evidence="10">The sequence shown here is derived from an EMBL/GenBank/DDBJ whole genome shotgun (WGS) entry which is preliminary data.</text>
</comment>
<dbReference type="InterPro" id="IPR012675">
    <property type="entry name" value="Beta-grasp_dom_sf"/>
</dbReference>
<dbReference type="SUPFAM" id="SSF52343">
    <property type="entry name" value="Ferredoxin reductase-like, C-terminal NADP-linked domain"/>
    <property type="match status" value="1"/>
</dbReference>
<dbReference type="EC" id="1.14.13.238" evidence="10"/>
<name>A0AAJ1U3J5_9ACTN</name>
<evidence type="ECO:0000313" key="10">
    <source>
        <dbReference type="EMBL" id="MDQ1105270.1"/>
    </source>
</evidence>
<dbReference type="PANTHER" id="PTHR47354">
    <property type="entry name" value="NADH OXIDOREDUCTASE HCR"/>
    <property type="match status" value="1"/>
</dbReference>
<dbReference type="InterPro" id="IPR054582">
    <property type="entry name" value="DmmA-like_N"/>
</dbReference>
<dbReference type="PROSITE" id="PS51384">
    <property type="entry name" value="FAD_FR"/>
    <property type="match status" value="1"/>
</dbReference>
<feature type="domain" description="2Fe-2S ferredoxin-type" evidence="8">
    <location>
        <begin position="240"/>
        <end position="332"/>
    </location>
</feature>
<dbReference type="GO" id="GO:0046872">
    <property type="term" value="F:metal ion binding"/>
    <property type="evidence" value="ECO:0007669"/>
    <property type="project" value="UniProtKB-KW"/>
</dbReference>
<dbReference type="InterPro" id="IPR050415">
    <property type="entry name" value="MRET"/>
</dbReference>
<keyword evidence="6" id="KW-0408">Iron</keyword>
<sequence length="332" mass="34611">MSARIDLVVTAVDDAVPGIRSLTLGSPDGERLASFTPGSHLVLDVPAGEGRPRPAANAYSLTGESVDPRHYAISVLRCAPASEGGTAGGGSAWVHGLAVGDRVTATPPRSAFAPVHLATRHLLVGAGIGITPLLSHLRSHVRWGREAELVYLFRDGHGAHVDELKELGGDRVTFLADRAGLAEDLAVRLADQPIGTHLYTCGPAGFMDAVVALATELGWPSSRVHLEPFGVEALDPGEPFSVRVAGDDRVLDVPAGTSLLEALEDAGHVVPNLCRQGVCGECRVDVAPGSSPVLHRDLFLDEETKGAGDCLMACVSRAVPAADGRAHLEVTL</sequence>
<keyword evidence="4" id="KW-0479">Metal-binding</keyword>
<protein>
    <submittedName>
        <fullName evidence="10">Ferredoxin-NADP reductase</fullName>
        <ecNumber evidence="10">1.14.13.238</ecNumber>
    </submittedName>
</protein>
<dbReference type="Gene3D" id="3.40.50.80">
    <property type="entry name" value="Nucleotide-binding domain of ferredoxin-NADP reductase (FNR) module"/>
    <property type="match status" value="1"/>
</dbReference>
<dbReference type="PANTHER" id="PTHR47354:SF1">
    <property type="entry name" value="CARNITINE MONOOXYGENASE REDUCTASE SUBUNIT"/>
    <property type="match status" value="1"/>
</dbReference>
<dbReference type="GO" id="GO:0016491">
    <property type="term" value="F:oxidoreductase activity"/>
    <property type="evidence" value="ECO:0007669"/>
    <property type="project" value="UniProtKB-KW"/>
</dbReference>
<proteinExistence type="predicted"/>
<dbReference type="SUPFAM" id="SSF63380">
    <property type="entry name" value="Riboflavin synthase domain-like"/>
    <property type="match status" value="1"/>
</dbReference>
<comment type="cofactor">
    <cofactor evidence="1">
        <name>FAD</name>
        <dbReference type="ChEBI" id="CHEBI:57692"/>
    </cofactor>
</comment>
<gene>
    <name evidence="10" type="ORF">QE405_002554</name>
</gene>
<feature type="domain" description="FAD-binding FR-type" evidence="9">
    <location>
        <begin position="1"/>
        <end position="115"/>
    </location>
</feature>
<dbReference type="Gene3D" id="2.40.30.10">
    <property type="entry name" value="Translation factors"/>
    <property type="match status" value="1"/>
</dbReference>
<evidence type="ECO:0000256" key="5">
    <source>
        <dbReference type="ARBA" id="ARBA00023002"/>
    </source>
</evidence>
<evidence type="ECO:0000256" key="4">
    <source>
        <dbReference type="ARBA" id="ARBA00022723"/>
    </source>
</evidence>
<evidence type="ECO:0000256" key="7">
    <source>
        <dbReference type="ARBA" id="ARBA00023014"/>
    </source>
</evidence>
<accession>A0AAJ1U3J5</accession>
<reference evidence="10" key="1">
    <citation type="submission" date="2023-07" db="EMBL/GenBank/DDBJ databases">
        <title>Functional and genomic diversity of the sorghum phyllosphere microbiome.</title>
        <authorList>
            <person name="Shade A."/>
        </authorList>
    </citation>
    <scope>NUCLEOTIDE SEQUENCE</scope>
    <source>
        <strain evidence="10">SORGH_AS_1067</strain>
    </source>
</reference>
<evidence type="ECO:0000259" key="8">
    <source>
        <dbReference type="PROSITE" id="PS51085"/>
    </source>
</evidence>
<dbReference type="SUPFAM" id="SSF54292">
    <property type="entry name" value="2Fe-2S ferredoxin-like"/>
    <property type="match status" value="1"/>
</dbReference>
<organism evidence="10 11">
    <name type="scientific">Nocardioides zeae</name>
    <dbReference type="NCBI Taxonomy" id="1457234"/>
    <lineage>
        <taxon>Bacteria</taxon>
        <taxon>Bacillati</taxon>
        <taxon>Actinomycetota</taxon>
        <taxon>Actinomycetes</taxon>
        <taxon>Propionibacteriales</taxon>
        <taxon>Nocardioidaceae</taxon>
        <taxon>Nocardioides</taxon>
    </lineage>
</organism>
<dbReference type="PROSITE" id="PS51085">
    <property type="entry name" value="2FE2S_FER_2"/>
    <property type="match status" value="1"/>
</dbReference>
<dbReference type="InterPro" id="IPR001041">
    <property type="entry name" value="2Fe-2S_ferredoxin-type"/>
</dbReference>
<keyword evidence="2" id="KW-0285">Flavoprotein</keyword>
<dbReference type="AlphaFoldDB" id="A0AAJ1U3J5"/>
<dbReference type="CDD" id="cd06185">
    <property type="entry name" value="PDR_like"/>
    <property type="match status" value="1"/>
</dbReference>
<keyword evidence="5 10" id="KW-0560">Oxidoreductase</keyword>
<dbReference type="Pfam" id="PF22290">
    <property type="entry name" value="DmmA-like_N"/>
    <property type="match status" value="1"/>
</dbReference>
<evidence type="ECO:0000256" key="6">
    <source>
        <dbReference type="ARBA" id="ARBA00023004"/>
    </source>
</evidence>
<dbReference type="EMBL" id="JAUTAN010000001">
    <property type="protein sequence ID" value="MDQ1105270.1"/>
    <property type="molecule type" value="Genomic_DNA"/>
</dbReference>
<dbReference type="Gene3D" id="3.10.20.30">
    <property type="match status" value="1"/>
</dbReference>
<evidence type="ECO:0000256" key="1">
    <source>
        <dbReference type="ARBA" id="ARBA00001974"/>
    </source>
</evidence>
<evidence type="ECO:0000259" key="9">
    <source>
        <dbReference type="PROSITE" id="PS51384"/>
    </source>
</evidence>
<dbReference type="Proteomes" id="UP001239215">
    <property type="component" value="Unassembled WGS sequence"/>
</dbReference>
<dbReference type="RefSeq" id="WP_307201338.1">
    <property type="nucleotide sequence ID" value="NZ_JAUTAN010000001.1"/>
</dbReference>
<evidence type="ECO:0000256" key="3">
    <source>
        <dbReference type="ARBA" id="ARBA00022714"/>
    </source>
</evidence>
<evidence type="ECO:0000313" key="11">
    <source>
        <dbReference type="Proteomes" id="UP001239215"/>
    </source>
</evidence>
<dbReference type="InterPro" id="IPR039261">
    <property type="entry name" value="FNR_nucleotide-bd"/>
</dbReference>
<dbReference type="InterPro" id="IPR017938">
    <property type="entry name" value="Riboflavin_synthase-like_b-brl"/>
</dbReference>